<protein>
    <submittedName>
        <fullName evidence="1">DUF309 domain-containing protein</fullName>
    </submittedName>
</protein>
<name>A0ABS6JM80_9BACI</name>
<accession>A0ABS6JM80</accession>
<comment type="caution">
    <text evidence="1">The sequence shown here is derived from an EMBL/GenBank/DDBJ whole genome shotgun (WGS) entry which is preliminary data.</text>
</comment>
<reference evidence="1 2" key="1">
    <citation type="submission" date="2021-06" db="EMBL/GenBank/DDBJ databases">
        <title>Bacillus sp. RD4P76, an endophyte from a halophyte.</title>
        <authorList>
            <person name="Sun J.-Q."/>
        </authorList>
    </citation>
    <scope>NUCLEOTIDE SEQUENCE [LARGE SCALE GENOMIC DNA]</scope>
    <source>
        <strain evidence="1 2">CGMCC 1.15917</strain>
    </source>
</reference>
<dbReference type="Proteomes" id="UP000784880">
    <property type="component" value="Unassembled WGS sequence"/>
</dbReference>
<keyword evidence="2" id="KW-1185">Reference proteome</keyword>
<organism evidence="1 2">
    <name type="scientific">Evansella tamaricis</name>
    <dbReference type="NCBI Taxonomy" id="2069301"/>
    <lineage>
        <taxon>Bacteria</taxon>
        <taxon>Bacillati</taxon>
        <taxon>Bacillota</taxon>
        <taxon>Bacilli</taxon>
        <taxon>Bacillales</taxon>
        <taxon>Bacillaceae</taxon>
        <taxon>Evansella</taxon>
    </lineage>
</organism>
<sequence length="173" mass="21124">MSRYPEAYINYLIEFHGTRDYFECHEMMEEYWKKYKEKHWHTLIQLAVAVYHERQQNFDGSLRLYRKVLASLRTNHEELQRISIDVERLESIVKNQILNILNEGPYTPFNIPITDHDLVSNCVEICQRKNLIWCNIEDLSNMDLIHRHKRRDRTDVIQERLESKKHKQRKRKG</sequence>
<dbReference type="InterPro" id="IPR005500">
    <property type="entry name" value="DUF309"/>
</dbReference>
<evidence type="ECO:0000313" key="2">
    <source>
        <dbReference type="Proteomes" id="UP000784880"/>
    </source>
</evidence>
<evidence type="ECO:0000313" key="1">
    <source>
        <dbReference type="EMBL" id="MBU9714778.1"/>
    </source>
</evidence>
<dbReference type="PANTHER" id="PTHR34796">
    <property type="entry name" value="EXPRESSED PROTEIN"/>
    <property type="match status" value="1"/>
</dbReference>
<proteinExistence type="predicted"/>
<dbReference type="Pfam" id="PF03745">
    <property type="entry name" value="DUF309"/>
    <property type="match status" value="1"/>
</dbReference>
<dbReference type="PANTHER" id="PTHR34796:SF1">
    <property type="entry name" value="EXPRESSED PROTEIN"/>
    <property type="match status" value="1"/>
</dbReference>
<dbReference type="EMBL" id="JAHQCS010000184">
    <property type="protein sequence ID" value="MBU9714778.1"/>
    <property type="molecule type" value="Genomic_DNA"/>
</dbReference>
<gene>
    <name evidence="1" type="ORF">KS419_23825</name>
</gene>
<dbReference type="RefSeq" id="WP_217069596.1">
    <property type="nucleotide sequence ID" value="NZ_JAHQCS010000184.1"/>
</dbReference>